<dbReference type="VEuPathDB" id="FungiDB:MELLADRAFT_34736"/>
<evidence type="ECO:0000313" key="2">
    <source>
        <dbReference type="Proteomes" id="UP000001072"/>
    </source>
</evidence>
<dbReference type="PANTHER" id="PTHR45786">
    <property type="entry name" value="DNA BINDING PROTEIN-LIKE"/>
    <property type="match status" value="1"/>
</dbReference>
<dbReference type="Proteomes" id="UP000001072">
    <property type="component" value="Unassembled WGS sequence"/>
</dbReference>
<accession>F4RF70</accession>
<name>F4RF70_MELLP</name>
<organism evidence="2">
    <name type="scientific">Melampsora larici-populina (strain 98AG31 / pathotype 3-4-7)</name>
    <name type="common">Poplar leaf rust fungus</name>
    <dbReference type="NCBI Taxonomy" id="747676"/>
    <lineage>
        <taxon>Eukaryota</taxon>
        <taxon>Fungi</taxon>
        <taxon>Dikarya</taxon>
        <taxon>Basidiomycota</taxon>
        <taxon>Pucciniomycotina</taxon>
        <taxon>Pucciniomycetes</taxon>
        <taxon>Pucciniales</taxon>
        <taxon>Melampsoraceae</taxon>
        <taxon>Melampsora</taxon>
    </lineage>
</organism>
<sequence>MSSSVGLAVRNPSENAEISILRRFPRQIPHYLGPQDHVCQHCGAFRWGQERTQQNIKDKKEVYTNCCQKGDVKLPIADFDGDPIPDYLRHLLIANDAEFQKYIIRHNNAIAFASMCVDFDGSITGPHRSHTFRMAGELKHLIGSMYPDNLNRPVFAQIFFLGDGGQDELNKRMNWHTKINDAGQRQEMIKRRTLRKLQDLMNDVNIYARYFKMAATILTPGSTKRIMLKTLPPGPRESRTYNRPNFEEVAALVEEGQPINDQPRQFIMHTHGSALKPMTDLHTSYFSLRYPLLMPYGSQSWDKNYVSPTAGTNPGRKLCLSLYQSWQ</sequence>
<dbReference type="PANTHER" id="PTHR45786:SF74">
    <property type="entry name" value="ATP-DEPENDENT DNA HELICASE"/>
    <property type="match status" value="1"/>
</dbReference>
<dbReference type="InParanoid" id="F4RF70"/>
<proteinExistence type="predicted"/>
<dbReference type="EMBL" id="GL883099">
    <property type="protein sequence ID" value="EGG08986.1"/>
    <property type="molecule type" value="Genomic_DNA"/>
</dbReference>
<protein>
    <recommendedName>
        <fullName evidence="3">Helitron helicase-like domain-containing protein</fullName>
    </recommendedName>
</protein>
<evidence type="ECO:0008006" key="3">
    <source>
        <dbReference type="Google" id="ProtNLM"/>
    </source>
</evidence>
<dbReference type="RefSeq" id="XP_007407960.1">
    <property type="nucleotide sequence ID" value="XM_007407898.1"/>
</dbReference>
<dbReference type="KEGG" id="mlr:MELLADRAFT_34736"/>
<dbReference type="GeneID" id="18927412"/>
<gene>
    <name evidence="1" type="ORF">MELLADRAFT_34736</name>
</gene>
<evidence type="ECO:0000313" key="1">
    <source>
        <dbReference type="EMBL" id="EGG08986.1"/>
    </source>
</evidence>
<dbReference type="HOGENOM" id="CLU_001324_5_1_1"/>
<dbReference type="AlphaFoldDB" id="F4RF70"/>
<dbReference type="OrthoDB" id="2669322at2759"/>
<reference evidence="2" key="1">
    <citation type="journal article" date="2011" name="Proc. Natl. Acad. Sci. U.S.A.">
        <title>Obligate biotrophy features unraveled by the genomic analysis of rust fungi.</title>
        <authorList>
            <person name="Duplessis S."/>
            <person name="Cuomo C.A."/>
            <person name="Lin Y.-C."/>
            <person name="Aerts A."/>
            <person name="Tisserant E."/>
            <person name="Veneault-Fourrey C."/>
            <person name="Joly D.L."/>
            <person name="Hacquard S."/>
            <person name="Amselem J."/>
            <person name="Cantarel B.L."/>
            <person name="Chiu R."/>
            <person name="Coutinho P.M."/>
            <person name="Feau N."/>
            <person name="Field M."/>
            <person name="Frey P."/>
            <person name="Gelhaye E."/>
            <person name="Goldberg J."/>
            <person name="Grabherr M.G."/>
            <person name="Kodira C.D."/>
            <person name="Kohler A."/>
            <person name="Kuees U."/>
            <person name="Lindquist E.A."/>
            <person name="Lucas S.M."/>
            <person name="Mago R."/>
            <person name="Mauceli E."/>
            <person name="Morin E."/>
            <person name="Murat C."/>
            <person name="Pangilinan J.L."/>
            <person name="Park R."/>
            <person name="Pearson M."/>
            <person name="Quesneville H."/>
            <person name="Rouhier N."/>
            <person name="Sakthikumar S."/>
            <person name="Salamov A.A."/>
            <person name="Schmutz J."/>
            <person name="Selles B."/>
            <person name="Shapiro H."/>
            <person name="Tanguay P."/>
            <person name="Tuskan G.A."/>
            <person name="Henrissat B."/>
            <person name="Van de Peer Y."/>
            <person name="Rouze P."/>
            <person name="Ellis J.G."/>
            <person name="Dodds P.N."/>
            <person name="Schein J.E."/>
            <person name="Zhong S."/>
            <person name="Hamelin R.C."/>
            <person name="Grigoriev I.V."/>
            <person name="Szabo L.J."/>
            <person name="Martin F."/>
        </authorList>
    </citation>
    <scope>NUCLEOTIDE SEQUENCE [LARGE SCALE GENOMIC DNA]</scope>
    <source>
        <strain evidence="2">98AG31 / pathotype 3-4-7</strain>
    </source>
</reference>
<keyword evidence="2" id="KW-1185">Reference proteome</keyword>
<dbReference type="eggNOG" id="KOG0987">
    <property type="taxonomic scope" value="Eukaryota"/>
</dbReference>